<evidence type="ECO:0000313" key="15">
    <source>
        <dbReference type="EMBL" id="OCT56657.1"/>
    </source>
</evidence>
<dbReference type="AlphaFoldDB" id="A0A974GZT1"/>
<evidence type="ECO:0000256" key="12">
    <source>
        <dbReference type="PROSITE-ProRule" id="PRU00042"/>
    </source>
</evidence>
<keyword evidence="10" id="KW-0804">Transcription</keyword>
<feature type="domain" description="C2H2-type" evidence="14">
    <location>
        <begin position="379"/>
        <end position="402"/>
    </location>
</feature>
<dbReference type="FunFam" id="3.30.160.60:FF:000478">
    <property type="entry name" value="Zinc finger protein 133"/>
    <property type="match status" value="1"/>
</dbReference>
<comment type="subcellular location">
    <subcellularLocation>
        <location evidence="2">Nucleus</location>
    </subcellularLocation>
</comment>
<accession>A0A974GZT1</accession>
<keyword evidence="5" id="KW-0677">Repeat</keyword>
<dbReference type="PANTHER" id="PTHR24381:SF455">
    <property type="entry name" value="RB-ASSOCIATED KRAB ZINC FINGER PROTEIN-RELATED"/>
    <property type="match status" value="1"/>
</dbReference>
<feature type="compositionally biased region" description="Basic residues" evidence="13">
    <location>
        <begin position="317"/>
        <end position="335"/>
    </location>
</feature>
<evidence type="ECO:0000256" key="5">
    <source>
        <dbReference type="ARBA" id="ARBA00022737"/>
    </source>
</evidence>
<reference evidence="15" key="1">
    <citation type="submission" date="2016-05" db="EMBL/GenBank/DDBJ databases">
        <title>WGS assembly of Xenopus laevis.</title>
        <authorList>
            <person name="Session A."/>
            <person name="Uno Y."/>
            <person name="Kwon T."/>
            <person name="Chapman J."/>
            <person name="Toyoda A."/>
            <person name="Takahashi S."/>
            <person name="Fukui A."/>
            <person name="Hikosaka A."/>
            <person name="Putnam N."/>
            <person name="Stites J."/>
            <person name="Van Heeringen S."/>
            <person name="Quigley I."/>
            <person name="Heinz S."/>
            <person name="Hellsten U."/>
            <person name="Lyons J."/>
            <person name="Suzuki A."/>
            <person name="Kondo M."/>
            <person name="Ogino H."/>
            <person name="Ochi H."/>
            <person name="Bogdanovic O."/>
            <person name="Lister R."/>
            <person name="Georgiou G."/>
            <person name="Paranjpe S."/>
            <person name="Van Kruijsbergen I."/>
            <person name="Mozaffari S."/>
            <person name="Shu S."/>
            <person name="Schmutz J."/>
            <person name="Jenkins J."/>
            <person name="Grimwood J."/>
            <person name="Carlson J."/>
            <person name="Mitros T."/>
            <person name="Simakov O."/>
            <person name="Heald R."/>
            <person name="Miller K."/>
            <person name="Haudenschild C."/>
            <person name="Kuroki Y."/>
            <person name="Tanaka T."/>
            <person name="Michiue T."/>
            <person name="Watanabe M."/>
            <person name="Kinoshita T."/>
            <person name="Ohta Y."/>
            <person name="Mawaribuchi S."/>
            <person name="Suzuki Y."/>
            <person name="Haramoto Y."/>
            <person name="Yamamoto T."/>
            <person name="Takagi C."/>
            <person name="Kitzman J."/>
            <person name="Shendure J."/>
            <person name="Nakayama T."/>
            <person name="Izutsu Y."/>
            <person name="Robert J."/>
            <person name="Dichmann D."/>
            <person name="Flajnik M."/>
            <person name="Houston D."/>
            <person name="Marcotte E."/>
            <person name="Wallingford J."/>
            <person name="Ito Y."/>
            <person name="Asashima M."/>
            <person name="Ueno N."/>
            <person name="Matsuda Y."/>
            <person name="Jan Veenstra G."/>
            <person name="Fujiyama A."/>
            <person name="Harland R."/>
            <person name="Taira M."/>
            <person name="Rokhsar D.S."/>
        </authorList>
    </citation>
    <scope>NUCLEOTIDE SEQUENCE</scope>
    <source>
        <strain evidence="15">J</strain>
        <tissue evidence="15">Blood</tissue>
    </source>
</reference>
<evidence type="ECO:0000256" key="9">
    <source>
        <dbReference type="ARBA" id="ARBA00023125"/>
    </source>
</evidence>
<evidence type="ECO:0000256" key="6">
    <source>
        <dbReference type="ARBA" id="ARBA00022771"/>
    </source>
</evidence>
<dbReference type="GO" id="GO:0005634">
    <property type="term" value="C:nucleus"/>
    <property type="evidence" value="ECO:0007669"/>
    <property type="project" value="UniProtKB-SubCell"/>
</dbReference>
<dbReference type="GO" id="GO:0008270">
    <property type="term" value="F:zinc ion binding"/>
    <property type="evidence" value="ECO:0007669"/>
    <property type="project" value="UniProtKB-KW"/>
</dbReference>
<sequence length="648" mass="74447">MAYLQCVGIHILPYLDHLLLKAQLATSESRHKGLINLCKSAPIPSQRIQFLGLIFDSIMTSLNAIGQCHISFLNQQMRSNITMQEAAKVMTWAEKTVPDMSAVFIPGVLKWEADFLSRQTIDQGLMGLAGRDIGDSAQNMKDIMKCLNKCLSPLQICTEFSSGCRSQAVSDPSAKSLGNVKKEAFQTFGALGSLPLRVPNLLANTNSRCDRVALKQGQNGKALSDQPDAGAHDAEGFHTPFQCSKCKKTFTNPYDLQSHANVHIREIRYTCRDCGRGFSRSDFFKAHRHMHMGEKPFKCSECKKCFSAVSILKKHLRSHQPKMSRRAKKMKKKSKQNVPDFLSDPDYEKKHTCTVCQKTFSKSYNLKVHERIHTGEKPYKCPKCDKCFSQNARLRVHRTTHAEWAHEAMWVRKRKPSVPTEKLHKCNVCEKSFSKSYSLKVHLRTHTGEKPYTCDECHKSFSKNNLLTVHKRIHSGERPYQCNDCLKSFSVISHLRVHKRTHTGERPYKCTECIKSFSDYSSMVRHQRIHSGAKPYQCNVCQKTFREKSHVTVHQRTHTGERPYKCAECNKTFSDCSSFVEHRRHHTGARPYKCELCHKSFTKAYTLKIHHRVHTGERPYQCDQCPRSFSINYHLKVHEKTHWNNQKL</sequence>
<dbReference type="FunFam" id="3.30.160.60:FF:002343">
    <property type="entry name" value="Zinc finger protein 33A"/>
    <property type="match status" value="3"/>
</dbReference>
<feature type="domain" description="C2H2-type" evidence="14">
    <location>
        <begin position="452"/>
        <end position="479"/>
    </location>
</feature>
<dbReference type="FunFam" id="3.30.160.60:FF:001270">
    <property type="entry name" value="zinc finger protein 583 isoform X1"/>
    <property type="match status" value="1"/>
</dbReference>
<evidence type="ECO:0000256" key="10">
    <source>
        <dbReference type="ARBA" id="ARBA00023163"/>
    </source>
</evidence>
<evidence type="ECO:0000256" key="8">
    <source>
        <dbReference type="ARBA" id="ARBA00023015"/>
    </source>
</evidence>
<evidence type="ECO:0000256" key="2">
    <source>
        <dbReference type="ARBA" id="ARBA00004123"/>
    </source>
</evidence>
<dbReference type="Proteomes" id="UP000694892">
    <property type="component" value="Unassembled WGS sequence"/>
</dbReference>
<feature type="region of interest" description="Disordered" evidence="13">
    <location>
        <begin position="317"/>
        <end position="341"/>
    </location>
</feature>
<feature type="domain" description="C2H2-type" evidence="14">
    <location>
        <begin position="269"/>
        <end position="296"/>
    </location>
</feature>
<comment type="similarity">
    <text evidence="3">Belongs to the krueppel C2H2-type zinc-finger protein family.</text>
</comment>
<evidence type="ECO:0000256" key="7">
    <source>
        <dbReference type="ARBA" id="ARBA00022833"/>
    </source>
</evidence>
<feature type="domain" description="C2H2-type" evidence="14">
    <location>
        <begin position="592"/>
        <end position="619"/>
    </location>
</feature>
<dbReference type="GO" id="GO:0000977">
    <property type="term" value="F:RNA polymerase II transcription regulatory region sequence-specific DNA binding"/>
    <property type="evidence" value="ECO:0007669"/>
    <property type="project" value="TreeGrafter"/>
</dbReference>
<evidence type="ECO:0000256" key="3">
    <source>
        <dbReference type="ARBA" id="ARBA00006991"/>
    </source>
</evidence>
<keyword evidence="7" id="KW-0862">Zinc</keyword>
<dbReference type="InterPro" id="IPR036236">
    <property type="entry name" value="Znf_C2H2_sf"/>
</dbReference>
<feature type="domain" description="C2H2-type" evidence="14">
    <location>
        <begin position="564"/>
        <end position="591"/>
    </location>
</feature>
<dbReference type="FunFam" id="3.30.160.60:FF:002090">
    <property type="entry name" value="Zinc finger protein 473"/>
    <property type="match status" value="1"/>
</dbReference>
<feature type="domain" description="C2H2-type" evidence="14">
    <location>
        <begin position="480"/>
        <end position="507"/>
    </location>
</feature>
<evidence type="ECO:0000256" key="11">
    <source>
        <dbReference type="ARBA" id="ARBA00023242"/>
    </source>
</evidence>
<dbReference type="SMART" id="SM00355">
    <property type="entry name" value="ZnF_C2H2"/>
    <property type="match status" value="13"/>
</dbReference>
<dbReference type="SUPFAM" id="SSF57667">
    <property type="entry name" value="beta-beta-alpha zinc fingers"/>
    <property type="match status" value="7"/>
</dbReference>
<feature type="domain" description="C2H2-type" evidence="14">
    <location>
        <begin position="508"/>
        <end position="535"/>
    </location>
</feature>
<name>A0A974GZT1_XENLA</name>
<comment type="function">
    <text evidence="1">May be involved in transcriptional regulation.</text>
</comment>
<dbReference type="Gene3D" id="3.30.160.60">
    <property type="entry name" value="Classic Zinc Finger"/>
    <property type="match status" value="13"/>
</dbReference>
<keyword evidence="11" id="KW-0539">Nucleus</keyword>
<dbReference type="PROSITE" id="PS00028">
    <property type="entry name" value="ZINC_FINGER_C2H2_1"/>
    <property type="match status" value="13"/>
</dbReference>
<dbReference type="FunFam" id="3.30.160.60:FF:000624">
    <property type="entry name" value="zinc finger protein 697"/>
    <property type="match status" value="1"/>
</dbReference>
<feature type="domain" description="C2H2-type" evidence="14">
    <location>
        <begin position="241"/>
        <end position="268"/>
    </location>
</feature>
<dbReference type="FunFam" id="3.30.160.60:FF:000096">
    <property type="entry name" value="Zinc finger and BTB domain-containing protein 18 isoform 1"/>
    <property type="match status" value="1"/>
</dbReference>
<dbReference type="GO" id="GO:0000981">
    <property type="term" value="F:DNA-binding transcription factor activity, RNA polymerase II-specific"/>
    <property type="evidence" value="ECO:0007669"/>
    <property type="project" value="TreeGrafter"/>
</dbReference>
<dbReference type="FunFam" id="3.30.160.60:FF:001498">
    <property type="entry name" value="Zinc finger protein 404"/>
    <property type="match status" value="1"/>
</dbReference>
<dbReference type="PROSITE" id="PS50157">
    <property type="entry name" value="ZINC_FINGER_C2H2_2"/>
    <property type="match status" value="13"/>
</dbReference>
<evidence type="ECO:0000256" key="1">
    <source>
        <dbReference type="ARBA" id="ARBA00003767"/>
    </source>
</evidence>
<dbReference type="EMBL" id="KV467257">
    <property type="protein sequence ID" value="OCT56657.1"/>
    <property type="molecule type" value="Genomic_DNA"/>
</dbReference>
<gene>
    <name evidence="15" type="ORF">XELAEV_18004575mg</name>
</gene>
<evidence type="ECO:0000259" key="14">
    <source>
        <dbReference type="PROSITE" id="PS50157"/>
    </source>
</evidence>
<feature type="domain" description="C2H2-type" evidence="14">
    <location>
        <begin position="424"/>
        <end position="451"/>
    </location>
</feature>
<organism evidence="15">
    <name type="scientific">Xenopus laevis</name>
    <name type="common">African clawed frog</name>
    <dbReference type="NCBI Taxonomy" id="8355"/>
    <lineage>
        <taxon>Eukaryota</taxon>
        <taxon>Metazoa</taxon>
        <taxon>Chordata</taxon>
        <taxon>Craniata</taxon>
        <taxon>Vertebrata</taxon>
        <taxon>Euteleostomi</taxon>
        <taxon>Amphibia</taxon>
        <taxon>Batrachia</taxon>
        <taxon>Anura</taxon>
        <taxon>Pipoidea</taxon>
        <taxon>Pipidae</taxon>
        <taxon>Xenopodinae</taxon>
        <taxon>Xenopus</taxon>
        <taxon>Xenopus</taxon>
    </lineage>
</organism>
<proteinExistence type="inferred from homology"/>
<keyword evidence="9" id="KW-0238">DNA-binding</keyword>
<protein>
    <recommendedName>
        <fullName evidence="14">C2H2-type domain-containing protein</fullName>
    </recommendedName>
</protein>
<evidence type="ECO:0000256" key="13">
    <source>
        <dbReference type="SAM" id="MobiDB-lite"/>
    </source>
</evidence>
<feature type="domain" description="C2H2-type" evidence="14">
    <location>
        <begin position="351"/>
        <end position="378"/>
    </location>
</feature>
<feature type="domain" description="C2H2-type" evidence="14">
    <location>
        <begin position="297"/>
        <end position="324"/>
    </location>
</feature>
<dbReference type="PANTHER" id="PTHR24381">
    <property type="entry name" value="ZINC FINGER PROTEIN"/>
    <property type="match status" value="1"/>
</dbReference>
<dbReference type="FunFam" id="3.30.160.60:FF:001119">
    <property type="entry name" value="zinc finger protein 408"/>
    <property type="match status" value="1"/>
</dbReference>
<keyword evidence="8" id="KW-0805">Transcription regulation</keyword>
<keyword evidence="6 12" id="KW-0863">Zinc-finger</keyword>
<dbReference type="Pfam" id="PF00096">
    <property type="entry name" value="zf-C2H2"/>
    <property type="match status" value="12"/>
</dbReference>
<keyword evidence="4" id="KW-0479">Metal-binding</keyword>
<feature type="domain" description="C2H2-type" evidence="14">
    <location>
        <begin position="620"/>
        <end position="647"/>
    </location>
</feature>
<evidence type="ECO:0000256" key="4">
    <source>
        <dbReference type="ARBA" id="ARBA00022723"/>
    </source>
</evidence>
<dbReference type="InterPro" id="IPR013087">
    <property type="entry name" value="Znf_C2H2_type"/>
</dbReference>
<feature type="domain" description="C2H2-type" evidence="14">
    <location>
        <begin position="536"/>
        <end position="563"/>
    </location>
</feature>
<dbReference type="FunFam" id="3.30.160.60:FF:000710">
    <property type="entry name" value="Zinc finger protein 768"/>
    <property type="match status" value="1"/>
</dbReference>